<reference evidence="10 11" key="1">
    <citation type="submission" date="2024-02" db="EMBL/GenBank/DDBJ databases">
        <title>Deinococcus aluminii NBRC 112889.</title>
        <authorList>
            <person name="Ichikawa N."/>
            <person name="Katano-Makiyama Y."/>
            <person name="Hidaka K."/>
        </authorList>
    </citation>
    <scope>NUCLEOTIDE SEQUENCE [LARGE SCALE GENOMIC DNA]</scope>
    <source>
        <strain evidence="10 11">NBRC 112889</strain>
    </source>
</reference>
<protein>
    <recommendedName>
        <fullName evidence="6">ATP-dependent DNA helicase RecQ</fullName>
    </recommendedName>
    <alternativeName>
        <fullName evidence="7">DNA 3'-5' helicase RecQ</fullName>
    </alternativeName>
</protein>
<evidence type="ECO:0000256" key="5">
    <source>
        <dbReference type="ARBA" id="ARBA00023125"/>
    </source>
</evidence>
<evidence type="ECO:0000259" key="9">
    <source>
        <dbReference type="PROSITE" id="PS51194"/>
    </source>
</evidence>
<keyword evidence="1" id="KW-0547">Nucleotide-binding</keyword>
<keyword evidence="11" id="KW-1185">Reference proteome</keyword>
<dbReference type="InterPro" id="IPR027417">
    <property type="entry name" value="P-loop_NTPase"/>
</dbReference>
<keyword evidence="3 10" id="KW-0347">Helicase</keyword>
<dbReference type="InterPro" id="IPR002464">
    <property type="entry name" value="DNA/RNA_helicase_DEAH_CS"/>
</dbReference>
<gene>
    <name evidence="10" type="primary">deaD_2</name>
    <name evidence="10" type="ORF">Dalu01_03302</name>
</gene>
<evidence type="ECO:0000313" key="11">
    <source>
        <dbReference type="Proteomes" id="UP001404956"/>
    </source>
</evidence>
<dbReference type="InterPro" id="IPR004589">
    <property type="entry name" value="DNA_helicase_ATP-dep_RecQ"/>
</dbReference>
<dbReference type="PROSITE" id="PS00690">
    <property type="entry name" value="DEAH_ATP_HELICASE"/>
    <property type="match status" value="1"/>
</dbReference>
<dbReference type="SMART" id="SM00487">
    <property type="entry name" value="DEXDc"/>
    <property type="match status" value="1"/>
</dbReference>
<name>A0ABP9XHP0_9DEIO</name>
<evidence type="ECO:0000256" key="2">
    <source>
        <dbReference type="ARBA" id="ARBA00022801"/>
    </source>
</evidence>
<evidence type="ECO:0000259" key="8">
    <source>
        <dbReference type="PROSITE" id="PS51192"/>
    </source>
</evidence>
<dbReference type="SUPFAM" id="SSF52540">
    <property type="entry name" value="P-loop containing nucleoside triphosphate hydrolases"/>
    <property type="match status" value="1"/>
</dbReference>
<keyword evidence="4" id="KW-0067">ATP-binding</keyword>
<evidence type="ECO:0000313" key="10">
    <source>
        <dbReference type="EMBL" id="GAA5534886.1"/>
    </source>
</evidence>
<evidence type="ECO:0000256" key="4">
    <source>
        <dbReference type="ARBA" id="ARBA00022840"/>
    </source>
</evidence>
<organism evidence="10 11">
    <name type="scientific">Deinococcus aluminii</name>
    <dbReference type="NCBI Taxonomy" id="1656885"/>
    <lineage>
        <taxon>Bacteria</taxon>
        <taxon>Thermotogati</taxon>
        <taxon>Deinococcota</taxon>
        <taxon>Deinococci</taxon>
        <taxon>Deinococcales</taxon>
        <taxon>Deinococcaceae</taxon>
        <taxon>Deinococcus</taxon>
    </lineage>
</organism>
<evidence type="ECO:0000256" key="6">
    <source>
        <dbReference type="ARBA" id="ARBA00044535"/>
    </source>
</evidence>
<dbReference type="PANTHER" id="PTHR13710">
    <property type="entry name" value="DNA HELICASE RECQ FAMILY MEMBER"/>
    <property type="match status" value="1"/>
</dbReference>
<dbReference type="InterPro" id="IPR036390">
    <property type="entry name" value="WH_DNA-bd_sf"/>
</dbReference>
<keyword evidence="2" id="KW-0378">Hydrolase</keyword>
<keyword evidence="5" id="KW-0238">DNA-binding</keyword>
<dbReference type="NCBIfam" id="TIGR00614">
    <property type="entry name" value="recQ_fam"/>
    <property type="match status" value="1"/>
</dbReference>
<feature type="domain" description="Helicase ATP-binding" evidence="8">
    <location>
        <begin position="32"/>
        <end position="201"/>
    </location>
</feature>
<accession>A0ABP9XHP0</accession>
<feature type="domain" description="Helicase C-terminal" evidence="9">
    <location>
        <begin position="225"/>
        <end position="371"/>
    </location>
</feature>
<dbReference type="PANTHER" id="PTHR13710:SF150">
    <property type="entry name" value="ATP-DEPENDENT DNA HELICASE RECQ"/>
    <property type="match status" value="1"/>
</dbReference>
<evidence type="ECO:0000256" key="7">
    <source>
        <dbReference type="ARBA" id="ARBA00044550"/>
    </source>
</evidence>
<proteinExistence type="predicted"/>
<dbReference type="SUPFAM" id="SSF46785">
    <property type="entry name" value="Winged helix' DNA-binding domain"/>
    <property type="match status" value="1"/>
</dbReference>
<dbReference type="Pfam" id="PF16124">
    <property type="entry name" value="RecQ_Zn_bind"/>
    <property type="match status" value="1"/>
</dbReference>
<dbReference type="InterPro" id="IPR036388">
    <property type="entry name" value="WH-like_DNA-bd_sf"/>
</dbReference>
<dbReference type="SMART" id="SM00490">
    <property type="entry name" value="HELICc"/>
    <property type="match status" value="1"/>
</dbReference>
<evidence type="ECO:0000256" key="3">
    <source>
        <dbReference type="ARBA" id="ARBA00022806"/>
    </source>
</evidence>
<dbReference type="GO" id="GO:0004386">
    <property type="term" value="F:helicase activity"/>
    <property type="evidence" value="ECO:0007669"/>
    <property type="project" value="UniProtKB-KW"/>
</dbReference>
<dbReference type="InterPro" id="IPR032284">
    <property type="entry name" value="RecQ_Zn-bd"/>
</dbReference>
<dbReference type="Pfam" id="PF00271">
    <property type="entry name" value="Helicase_C"/>
    <property type="match status" value="1"/>
</dbReference>
<dbReference type="PROSITE" id="PS51194">
    <property type="entry name" value="HELICASE_CTER"/>
    <property type="match status" value="1"/>
</dbReference>
<dbReference type="Proteomes" id="UP001404956">
    <property type="component" value="Unassembled WGS sequence"/>
</dbReference>
<dbReference type="RefSeq" id="WP_345457182.1">
    <property type="nucleotide sequence ID" value="NZ_BAABRV010000011.1"/>
</dbReference>
<dbReference type="InterPro" id="IPR014001">
    <property type="entry name" value="Helicase_ATP-bd"/>
</dbReference>
<dbReference type="PROSITE" id="PS51192">
    <property type="entry name" value="HELICASE_ATP_BIND_1"/>
    <property type="match status" value="1"/>
</dbReference>
<dbReference type="Pfam" id="PF00270">
    <property type="entry name" value="DEAD"/>
    <property type="match status" value="1"/>
</dbReference>
<evidence type="ECO:0000256" key="1">
    <source>
        <dbReference type="ARBA" id="ARBA00022741"/>
    </source>
</evidence>
<dbReference type="InterPro" id="IPR001650">
    <property type="entry name" value="Helicase_C-like"/>
</dbReference>
<dbReference type="Gene3D" id="3.40.50.300">
    <property type="entry name" value="P-loop containing nucleotide triphosphate hydrolases"/>
    <property type="match status" value="2"/>
</dbReference>
<dbReference type="CDD" id="cd18794">
    <property type="entry name" value="SF2_C_RecQ"/>
    <property type="match status" value="1"/>
</dbReference>
<dbReference type="InterPro" id="IPR011545">
    <property type="entry name" value="DEAD/DEAH_box_helicase_dom"/>
</dbReference>
<dbReference type="CDD" id="cd17920">
    <property type="entry name" value="DEXHc_RecQ"/>
    <property type="match status" value="1"/>
</dbReference>
<sequence>MPRPTKDMQRAQRIAREVFGYDKLHAAQREAIQSVLSGHDTLAIMPTGSGKSAIYQIAALSLSGPTVVVSPLIALQRDQVEALEQNAPGQAALINSTLRPADREATWEALEERELEFLFLAPEQLSSEETLERLRAAGPSLFVVDEAHCVSEWGHDFRPEYLRLGGVVEALGHPTVLALTATAAPPVREEIVERLGMRDARVLVRGFDRPNIHLAVQPFADEGTKRAALLGAVAGAPKPGIVYAATRKGAEDFAHDLQERGVKAAAYHAGMNASAREEVQTAFMADELEVIVATTAFGMGIDKPNVRFVHHLDISGSIDAYYQEIGRAGRDGEPAEATLFFAPGDLNLRRFFAGSAIVDADQVEQVLRAVGEHDAPVDPAELREETGLSQTRLLSAVSRLEEVGALEVLPGGEVVTVEGTEAPEVAAEAALAQEHRRTFERSRLEMMHGYADTHACRREYLLNYFGEAYSPPCGNCDNCDAGLSLTAEAEGEVPFTIGSRVAHATFGEGQVVRYEGEKVTVLFDQQGYQTLALPIVLENGLLEPVQA</sequence>
<dbReference type="Gene3D" id="1.10.10.10">
    <property type="entry name" value="Winged helix-like DNA-binding domain superfamily/Winged helix DNA-binding domain"/>
    <property type="match status" value="1"/>
</dbReference>
<dbReference type="EMBL" id="BAABRV010000011">
    <property type="protein sequence ID" value="GAA5534886.1"/>
    <property type="molecule type" value="Genomic_DNA"/>
</dbReference>
<comment type="caution">
    <text evidence="10">The sequence shown here is derived from an EMBL/GenBank/DDBJ whole genome shotgun (WGS) entry which is preliminary data.</text>
</comment>